<sequence>QISNRNALIKHVQTFEAANRYGISIAKSKKNIVYLACNYREEYQNCLNLTSETHKLKTSFRLIDCPFAPCKKKGYDDL</sequence>
<evidence type="ECO:0000313" key="1">
    <source>
        <dbReference type="EMBL" id="CAG8742479.1"/>
    </source>
</evidence>
<proteinExistence type="predicted"/>
<organism evidence="1 2">
    <name type="scientific">Racocetra fulgida</name>
    <dbReference type="NCBI Taxonomy" id="60492"/>
    <lineage>
        <taxon>Eukaryota</taxon>
        <taxon>Fungi</taxon>
        <taxon>Fungi incertae sedis</taxon>
        <taxon>Mucoromycota</taxon>
        <taxon>Glomeromycotina</taxon>
        <taxon>Glomeromycetes</taxon>
        <taxon>Diversisporales</taxon>
        <taxon>Gigasporaceae</taxon>
        <taxon>Racocetra</taxon>
    </lineage>
</organism>
<feature type="non-terminal residue" evidence="1">
    <location>
        <position position="1"/>
    </location>
</feature>
<accession>A0A9N9IN09</accession>
<gene>
    <name evidence="1" type="ORF">RFULGI_LOCUS12982</name>
</gene>
<keyword evidence="2" id="KW-1185">Reference proteome</keyword>
<dbReference type="Proteomes" id="UP000789396">
    <property type="component" value="Unassembled WGS sequence"/>
</dbReference>
<dbReference type="AlphaFoldDB" id="A0A9N9IN09"/>
<evidence type="ECO:0000313" key="2">
    <source>
        <dbReference type="Proteomes" id="UP000789396"/>
    </source>
</evidence>
<comment type="caution">
    <text evidence="1">The sequence shown here is derived from an EMBL/GenBank/DDBJ whole genome shotgun (WGS) entry which is preliminary data.</text>
</comment>
<reference evidence="1" key="1">
    <citation type="submission" date="2021-06" db="EMBL/GenBank/DDBJ databases">
        <authorList>
            <person name="Kallberg Y."/>
            <person name="Tangrot J."/>
            <person name="Rosling A."/>
        </authorList>
    </citation>
    <scope>NUCLEOTIDE SEQUENCE</scope>
    <source>
        <strain evidence="1">IN212</strain>
    </source>
</reference>
<name>A0A9N9IN09_9GLOM</name>
<dbReference type="EMBL" id="CAJVPZ010032700">
    <property type="protein sequence ID" value="CAG8742479.1"/>
    <property type="molecule type" value="Genomic_DNA"/>
</dbReference>
<protein>
    <submittedName>
        <fullName evidence="1">13274_t:CDS:1</fullName>
    </submittedName>
</protein>